<dbReference type="AlphaFoldDB" id="A0A7W5A1X6"/>
<dbReference type="PANTHER" id="PTHR30290">
    <property type="entry name" value="PERIPLASMIC BINDING COMPONENT OF ABC TRANSPORTER"/>
    <property type="match status" value="1"/>
</dbReference>
<feature type="region of interest" description="Disordered" evidence="1">
    <location>
        <begin position="479"/>
        <end position="501"/>
    </location>
</feature>
<dbReference type="PROSITE" id="PS51257">
    <property type="entry name" value="PROKAR_LIPOPROTEIN"/>
    <property type="match status" value="1"/>
</dbReference>
<sequence length="575" mass="60922">MKVHPGARRRAGVVSVASLALIATACSGDLPASVEEGTEVAVAWSGSLTSTNPASKASVTDGNLDVASLTRGAFGTLVNDTVELDETFGKVTMTGDEQARVRYDLAEPTWSDGVPIDTADLMLAWAATSGYFRTPKEDSPDGGVDFGAVPTGLTKSAYIPEVDEGARAIEVPLVVPVVDWRTALDVAVPAHVVGQKALKIEDPIEAKEIVETAIEESDTAKLTKIADAWNSAFTVAEDGKASEEALLSSGPYRVSKIAAGESGQEVDLEVNPEYAGEARPTYEQVRLTPAGSDALASLGEEVDVVQVAPTKGNRKQVRDLERRDYGVANANDGTMWALILRTDRGLFKRKNTRTAFLRAVPRGDIAEGGAGEWAEAYEATDVVLFPPGGESYQIATEDSGFATKFGASADAKAPGGARVCVAYDTSSPFASDAYDTIANVVDDEGWSTTDCGVSSADKLLSGNKWDAVLTRIPVPQTPEDIATQWGSKGSQNATGGGDRDRDRLISELARTADPYEARDVRVQIEKTLVRDSIVVPIVMNPTVTVSDKKVDSVRPRSGQVAPLVSTVVEWSPTKK</sequence>
<feature type="signal peptide" evidence="2">
    <location>
        <begin position="1"/>
        <end position="25"/>
    </location>
</feature>
<proteinExistence type="predicted"/>
<evidence type="ECO:0000313" key="4">
    <source>
        <dbReference type="EMBL" id="MBB3088183.1"/>
    </source>
</evidence>
<evidence type="ECO:0000256" key="1">
    <source>
        <dbReference type="SAM" id="MobiDB-lite"/>
    </source>
</evidence>
<comment type="caution">
    <text evidence="4">The sequence shown here is derived from an EMBL/GenBank/DDBJ whole genome shotgun (WGS) entry which is preliminary data.</text>
</comment>
<organism evidence="4 5">
    <name type="scientific">Nocardioides albus</name>
    <dbReference type="NCBI Taxonomy" id="1841"/>
    <lineage>
        <taxon>Bacteria</taxon>
        <taxon>Bacillati</taxon>
        <taxon>Actinomycetota</taxon>
        <taxon>Actinomycetes</taxon>
        <taxon>Propionibacteriales</taxon>
        <taxon>Nocardioidaceae</taxon>
        <taxon>Nocardioides</taxon>
    </lineage>
</organism>
<dbReference type="Gene3D" id="3.40.190.10">
    <property type="entry name" value="Periplasmic binding protein-like II"/>
    <property type="match status" value="1"/>
</dbReference>
<dbReference type="GO" id="GO:1904680">
    <property type="term" value="F:peptide transmembrane transporter activity"/>
    <property type="evidence" value="ECO:0007669"/>
    <property type="project" value="TreeGrafter"/>
</dbReference>
<feature type="domain" description="Solute-binding protein family 5" evidence="3">
    <location>
        <begin position="227"/>
        <end position="380"/>
    </location>
</feature>
<dbReference type="InterPro" id="IPR039424">
    <property type="entry name" value="SBP_5"/>
</dbReference>
<dbReference type="PANTHER" id="PTHR30290:SF65">
    <property type="entry name" value="MONOACYL PHOSPHATIDYLINOSITOL TETRAMANNOSIDE-BINDING PROTEIN LPQW-RELATED"/>
    <property type="match status" value="1"/>
</dbReference>
<gene>
    <name evidence="4" type="ORF">FHS12_001116</name>
</gene>
<dbReference type="Gene3D" id="3.90.76.10">
    <property type="entry name" value="Dipeptide-binding Protein, Domain 1"/>
    <property type="match status" value="1"/>
</dbReference>
<protein>
    <submittedName>
        <fullName evidence="4">ABC-type transport system substrate-binding protein</fullName>
    </submittedName>
</protein>
<evidence type="ECO:0000256" key="2">
    <source>
        <dbReference type="SAM" id="SignalP"/>
    </source>
</evidence>
<feature type="compositionally biased region" description="Polar residues" evidence="1">
    <location>
        <begin position="484"/>
        <end position="493"/>
    </location>
</feature>
<dbReference type="Gene3D" id="3.10.105.10">
    <property type="entry name" value="Dipeptide-binding Protein, Domain 3"/>
    <property type="match status" value="1"/>
</dbReference>
<dbReference type="SUPFAM" id="SSF53850">
    <property type="entry name" value="Periplasmic binding protein-like II"/>
    <property type="match status" value="1"/>
</dbReference>
<evidence type="ECO:0000313" key="5">
    <source>
        <dbReference type="Proteomes" id="UP000577707"/>
    </source>
</evidence>
<dbReference type="InterPro" id="IPR000914">
    <property type="entry name" value="SBP_5_dom"/>
</dbReference>
<name>A0A7W5A1X6_9ACTN</name>
<evidence type="ECO:0000259" key="3">
    <source>
        <dbReference type="Pfam" id="PF00496"/>
    </source>
</evidence>
<dbReference type="EMBL" id="JACHXG010000002">
    <property type="protein sequence ID" value="MBB3088183.1"/>
    <property type="molecule type" value="Genomic_DNA"/>
</dbReference>
<keyword evidence="2" id="KW-0732">Signal</keyword>
<keyword evidence="5" id="KW-1185">Reference proteome</keyword>
<dbReference type="Proteomes" id="UP000577707">
    <property type="component" value="Unassembled WGS sequence"/>
</dbReference>
<dbReference type="Pfam" id="PF00496">
    <property type="entry name" value="SBP_bac_5"/>
    <property type="match status" value="1"/>
</dbReference>
<accession>A0A7W5A1X6</accession>
<dbReference type="GO" id="GO:0015833">
    <property type="term" value="P:peptide transport"/>
    <property type="evidence" value="ECO:0007669"/>
    <property type="project" value="TreeGrafter"/>
</dbReference>
<reference evidence="4 5" key="1">
    <citation type="submission" date="2020-08" db="EMBL/GenBank/DDBJ databases">
        <title>Genomic Encyclopedia of Type Strains, Phase III (KMG-III): the genomes of soil and plant-associated and newly described type strains.</title>
        <authorList>
            <person name="Whitman W."/>
        </authorList>
    </citation>
    <scope>NUCLEOTIDE SEQUENCE [LARGE SCALE GENOMIC DNA]</scope>
    <source>
        <strain evidence="4 5">CECT 3302</strain>
    </source>
</reference>
<feature type="chain" id="PRO_5039478840" evidence="2">
    <location>
        <begin position="26"/>
        <end position="575"/>
    </location>
</feature>